<dbReference type="EMBL" id="QIBZ01000009">
    <property type="protein sequence ID" value="RNM34639.1"/>
    <property type="molecule type" value="Genomic_DNA"/>
</dbReference>
<sequence length="596" mass="62710">MAKYCSWCGEPLEPGARYCAECGARVLESVRVTGKGDSDPMRGLDIVGGNPIPASKTTKLDLGTLEALKLRDNLPGDDEPTHAEPSLASASAAHFGGAKTTSLEIPEVVEAPEIIAVPEVGDVCGPAADRGASGAFEKVSDHDAEARSAATEQAGSADAADSFDADEEVETEASSKASEVDVTDATDTSEPEEACKSEEALADEAIEVAEDDEPSDALRAEAAGGEVDAETLKDDAATESVVHGESDDASGEQPACGTDSERDHAEGEVDVEADAAKVAEADAAEPAEADASKPAPSSEGPSDAAPKPAAVFDFDDEHEAVPVIPREAQAAAAKPGPISFDGTDTLVLPSDAQPKHFGLDRPDLRERKRKRIFIALCCVIAVLVIAACVLAYVRFGGQAGQDASQQQSQTQQEAPAASSKEGEKSETKADDDAAKASAEAEALAREKSTPTEEQIFQTLSSEYSALDGYSNRIVSCVDDFNSWYIARDMNKRQASQATAEKVKSDLEAAKAEIENLKVSNSSPYATDAANLIELYDCQIGRITSLTDAWAVSVQYEVPSEHQDEILAALSANYVSGNNPYLERYDELYPSSKPVLK</sequence>
<feature type="compositionally biased region" description="Acidic residues" evidence="2">
    <location>
        <begin position="161"/>
        <end position="171"/>
    </location>
</feature>
<organism evidence="5 6">
    <name type="scientific">Slackia isoflavoniconvertens</name>
    <dbReference type="NCBI Taxonomy" id="572010"/>
    <lineage>
        <taxon>Bacteria</taxon>
        <taxon>Bacillati</taxon>
        <taxon>Actinomycetota</taxon>
        <taxon>Coriobacteriia</taxon>
        <taxon>Eggerthellales</taxon>
        <taxon>Eggerthellaceae</taxon>
        <taxon>Slackia</taxon>
    </lineage>
</organism>
<keyword evidence="3" id="KW-1133">Transmembrane helix</keyword>
<feature type="region of interest" description="Disordered" evidence="2">
    <location>
        <begin position="404"/>
        <end position="451"/>
    </location>
</feature>
<feature type="region of interest" description="Disordered" evidence="2">
    <location>
        <begin position="72"/>
        <end position="93"/>
    </location>
</feature>
<dbReference type="AlphaFoldDB" id="A0A3N0ICA4"/>
<dbReference type="InterPro" id="IPR026870">
    <property type="entry name" value="Zinc_ribbon_dom"/>
</dbReference>
<feature type="coiled-coil region" evidence="1">
    <location>
        <begin position="492"/>
        <end position="519"/>
    </location>
</feature>
<feature type="compositionally biased region" description="Acidic residues" evidence="2">
    <location>
        <begin position="200"/>
        <end position="215"/>
    </location>
</feature>
<evidence type="ECO:0000256" key="3">
    <source>
        <dbReference type="SAM" id="Phobius"/>
    </source>
</evidence>
<feature type="transmembrane region" description="Helical" evidence="3">
    <location>
        <begin position="372"/>
        <end position="393"/>
    </location>
</feature>
<feature type="region of interest" description="Disordered" evidence="2">
    <location>
        <begin position="137"/>
        <end position="309"/>
    </location>
</feature>
<keyword evidence="1" id="KW-0175">Coiled coil</keyword>
<keyword evidence="6" id="KW-1185">Reference proteome</keyword>
<evidence type="ECO:0000256" key="2">
    <source>
        <dbReference type="SAM" id="MobiDB-lite"/>
    </source>
</evidence>
<feature type="compositionally biased region" description="Basic and acidic residues" evidence="2">
    <location>
        <begin position="230"/>
        <end position="246"/>
    </location>
</feature>
<reference evidence="6" key="1">
    <citation type="submission" date="2018-05" db="EMBL/GenBank/DDBJ databases">
        <title>Genome Sequencing of selected type strains of the family Eggerthellaceae.</title>
        <authorList>
            <person name="Danylec N."/>
            <person name="Stoll D.A."/>
            <person name="Doetsch A."/>
            <person name="Huch M."/>
        </authorList>
    </citation>
    <scope>NUCLEOTIDE SEQUENCE [LARGE SCALE GENOMIC DNA]</scope>
    <source>
        <strain evidence="6">DSM 22006</strain>
    </source>
</reference>
<dbReference type="Pfam" id="PF13240">
    <property type="entry name" value="Zn_Ribbon_1"/>
    <property type="match status" value="1"/>
</dbReference>
<proteinExistence type="predicted"/>
<dbReference type="GeneID" id="98662460"/>
<protein>
    <recommendedName>
        <fullName evidence="4">Zinc-ribbon domain-containing protein</fullName>
    </recommendedName>
</protein>
<keyword evidence="3" id="KW-0812">Transmembrane</keyword>
<comment type="caution">
    <text evidence="5">The sequence shown here is derived from an EMBL/GenBank/DDBJ whole genome shotgun (WGS) entry which is preliminary data.</text>
</comment>
<keyword evidence="3" id="KW-0472">Membrane</keyword>
<gene>
    <name evidence="5" type="ORF">DMP05_06215</name>
</gene>
<evidence type="ECO:0000313" key="5">
    <source>
        <dbReference type="EMBL" id="RNM34639.1"/>
    </source>
</evidence>
<name>A0A3N0ICA4_9ACTN</name>
<evidence type="ECO:0000259" key="4">
    <source>
        <dbReference type="Pfam" id="PF13240"/>
    </source>
</evidence>
<evidence type="ECO:0000256" key="1">
    <source>
        <dbReference type="SAM" id="Coils"/>
    </source>
</evidence>
<dbReference type="Proteomes" id="UP000271472">
    <property type="component" value="Unassembled WGS sequence"/>
</dbReference>
<feature type="region of interest" description="Disordered" evidence="2">
    <location>
        <begin position="329"/>
        <end position="359"/>
    </location>
</feature>
<dbReference type="OrthoDB" id="3193278at2"/>
<evidence type="ECO:0000313" key="6">
    <source>
        <dbReference type="Proteomes" id="UP000271472"/>
    </source>
</evidence>
<feature type="compositionally biased region" description="Basic and acidic residues" evidence="2">
    <location>
        <begin position="420"/>
        <end position="434"/>
    </location>
</feature>
<feature type="compositionally biased region" description="Basic and acidic residues" evidence="2">
    <location>
        <begin position="72"/>
        <end position="82"/>
    </location>
</feature>
<feature type="compositionally biased region" description="Low complexity" evidence="2">
    <location>
        <begin position="404"/>
        <end position="419"/>
    </location>
</feature>
<feature type="compositionally biased region" description="Acidic residues" evidence="2">
    <location>
        <begin position="181"/>
        <end position="192"/>
    </location>
</feature>
<feature type="domain" description="Zinc-ribbon" evidence="4">
    <location>
        <begin position="4"/>
        <end position="25"/>
    </location>
</feature>
<accession>A0A3N0ICA4</accession>
<dbReference type="RefSeq" id="WP_123219627.1">
    <property type="nucleotide sequence ID" value="NZ_JACHYQ010000001.1"/>
</dbReference>